<dbReference type="InterPro" id="IPR045258">
    <property type="entry name" value="ACAP1/2/3-like"/>
</dbReference>
<keyword evidence="2 4" id="KW-0863">Zinc-finger</keyword>
<keyword evidence="1" id="KW-0479">Metal-binding</keyword>
<feature type="region of interest" description="Disordered" evidence="5">
    <location>
        <begin position="264"/>
        <end position="287"/>
    </location>
</feature>
<dbReference type="InterPro" id="IPR027267">
    <property type="entry name" value="AH/BAR_dom_sf"/>
</dbReference>
<dbReference type="Gene3D" id="1.10.220.150">
    <property type="entry name" value="Arf GTPase activating protein"/>
    <property type="match status" value="1"/>
</dbReference>
<dbReference type="InterPro" id="IPR001849">
    <property type="entry name" value="PH_domain"/>
</dbReference>
<evidence type="ECO:0000256" key="2">
    <source>
        <dbReference type="ARBA" id="ARBA00022771"/>
    </source>
</evidence>
<organism evidence="8 9">
    <name type="scientific">Phascolomyces articulosus</name>
    <dbReference type="NCBI Taxonomy" id="60185"/>
    <lineage>
        <taxon>Eukaryota</taxon>
        <taxon>Fungi</taxon>
        <taxon>Fungi incertae sedis</taxon>
        <taxon>Mucoromycota</taxon>
        <taxon>Mucoromycotina</taxon>
        <taxon>Mucoromycetes</taxon>
        <taxon>Mucorales</taxon>
        <taxon>Lichtheimiaceae</taxon>
        <taxon>Phascolomyces</taxon>
    </lineage>
</organism>
<keyword evidence="3" id="KW-0862">Zinc</keyword>
<evidence type="ECO:0000259" key="6">
    <source>
        <dbReference type="PROSITE" id="PS50003"/>
    </source>
</evidence>
<feature type="region of interest" description="Disordered" evidence="5">
    <location>
        <begin position="451"/>
        <end position="504"/>
    </location>
</feature>
<dbReference type="Gene3D" id="2.30.29.30">
    <property type="entry name" value="Pleckstrin-homology domain (PH domain)/Phosphotyrosine-binding domain (PTB)"/>
    <property type="match status" value="1"/>
</dbReference>
<dbReference type="InterPro" id="IPR038508">
    <property type="entry name" value="ArfGAP_dom_sf"/>
</dbReference>
<dbReference type="GO" id="GO:0005096">
    <property type="term" value="F:GTPase activator activity"/>
    <property type="evidence" value="ECO:0007669"/>
    <property type="project" value="InterPro"/>
</dbReference>
<dbReference type="AlphaFoldDB" id="A0AAD5KC32"/>
<reference evidence="8" key="2">
    <citation type="submission" date="2023-02" db="EMBL/GenBank/DDBJ databases">
        <authorList>
            <consortium name="DOE Joint Genome Institute"/>
            <person name="Mondo S.J."/>
            <person name="Chang Y."/>
            <person name="Wang Y."/>
            <person name="Ahrendt S."/>
            <person name="Andreopoulos W."/>
            <person name="Barry K."/>
            <person name="Beard J."/>
            <person name="Benny G.L."/>
            <person name="Blankenship S."/>
            <person name="Bonito G."/>
            <person name="Cuomo C."/>
            <person name="Desiro A."/>
            <person name="Gervers K.A."/>
            <person name="Hundley H."/>
            <person name="Kuo A."/>
            <person name="LaButti K."/>
            <person name="Lang B.F."/>
            <person name="Lipzen A."/>
            <person name="O'Donnell K."/>
            <person name="Pangilinan J."/>
            <person name="Reynolds N."/>
            <person name="Sandor L."/>
            <person name="Smith M.W."/>
            <person name="Tsang A."/>
            <person name="Grigoriev I.V."/>
            <person name="Stajich J.E."/>
            <person name="Spatafora J.W."/>
        </authorList>
    </citation>
    <scope>NUCLEOTIDE SEQUENCE</scope>
    <source>
        <strain evidence="8">RSA 2281</strain>
    </source>
</reference>
<feature type="compositionally biased region" description="Low complexity" evidence="5">
    <location>
        <begin position="570"/>
        <end position="582"/>
    </location>
</feature>
<evidence type="ECO:0000256" key="4">
    <source>
        <dbReference type="PROSITE-ProRule" id="PRU00288"/>
    </source>
</evidence>
<dbReference type="Gene3D" id="1.20.1270.60">
    <property type="entry name" value="Arfaptin homology (AH) domain/BAR domain"/>
    <property type="match status" value="1"/>
</dbReference>
<dbReference type="GO" id="GO:0005737">
    <property type="term" value="C:cytoplasm"/>
    <property type="evidence" value="ECO:0007669"/>
    <property type="project" value="InterPro"/>
</dbReference>
<dbReference type="PROSITE" id="PS50115">
    <property type="entry name" value="ARFGAP"/>
    <property type="match status" value="1"/>
</dbReference>
<feature type="domain" description="PH" evidence="6">
    <location>
        <begin position="326"/>
        <end position="433"/>
    </location>
</feature>
<dbReference type="FunFam" id="2.30.29.30:FF:000252">
    <property type="entry name" value="ARF GTPase activator (Csx2)"/>
    <property type="match status" value="1"/>
</dbReference>
<evidence type="ECO:0000259" key="7">
    <source>
        <dbReference type="PROSITE" id="PS50115"/>
    </source>
</evidence>
<keyword evidence="9" id="KW-1185">Reference proteome</keyword>
<evidence type="ECO:0000313" key="8">
    <source>
        <dbReference type="EMBL" id="KAI9265189.1"/>
    </source>
</evidence>
<comment type="caution">
    <text evidence="8">The sequence shown here is derived from an EMBL/GenBank/DDBJ whole genome shotgun (WGS) entry which is preliminary data.</text>
</comment>
<dbReference type="InterPro" id="IPR001164">
    <property type="entry name" value="ArfGAP_dom"/>
</dbReference>
<feature type="region of interest" description="Disordered" evidence="5">
    <location>
        <begin position="1"/>
        <end position="22"/>
    </location>
</feature>
<dbReference type="PANTHER" id="PTHR23180:SF160">
    <property type="entry name" value="ADP-RIBOSYLATION FACTOR GTPASE-ACTIVATING PROTEIN EFFECTOR PROTEIN 1"/>
    <property type="match status" value="1"/>
</dbReference>
<feature type="compositionally biased region" description="Low complexity" evidence="5">
    <location>
        <begin position="482"/>
        <end position="504"/>
    </location>
</feature>
<dbReference type="SUPFAM" id="SSF57863">
    <property type="entry name" value="ArfGap/RecO-like zinc finger"/>
    <property type="match status" value="1"/>
</dbReference>
<feature type="compositionally biased region" description="Low complexity" evidence="5">
    <location>
        <begin position="463"/>
        <end position="472"/>
    </location>
</feature>
<feature type="region of interest" description="Disordered" evidence="5">
    <location>
        <begin position="547"/>
        <end position="585"/>
    </location>
</feature>
<dbReference type="InterPro" id="IPR011993">
    <property type="entry name" value="PH-like_dom_sf"/>
</dbReference>
<feature type="compositionally biased region" description="Polar residues" evidence="5">
    <location>
        <begin position="1"/>
        <end position="10"/>
    </location>
</feature>
<dbReference type="SUPFAM" id="SSF50729">
    <property type="entry name" value="PH domain-like"/>
    <property type="match status" value="1"/>
</dbReference>
<sequence>MTEQQPQQLSHVDHSHSTPLMPRLTQIDDRDLEDGPLFRATITQLEGKTSALKANVKRILKAATASMEAKRAMLEADQAFIQVLQDIPSMDPLFTHYLNMTWPMMHEQWERMEHSMQSLLIDPLQKLYEMDIKAADTKRRHFEDESKQYYAYLSKYLSIKKDKKDNSEAKHQAKKHHFDLTKFEYLAFLNDLHGGKKSQEIIYHMFSYYQKQFAFYQTISSLLEPSKAGLDELGTMMADISREQDLVNKERNEKRKLLELQQQRTSLEEQQQHPISPPLNPQQQQLQQPAIVEPPVDILTPVEEDKFRGIRDLQQHPDRDWITNCGRRKEGFLFATSKPLKTTNTFDKASGAIWHKYWCVLSGGQLHEYSNWKGQLQTHIEPINLRFATVREARNTERRFCFEIITTHFRRVYQAISEEEMQSWIATISNAIESLLNGMSSSVDLLKEMENQPKQTKKKHGRSLSGALRLGLTQGGSGGGNSTTTIPITQINNNNNNNNNNANNVTSAAANVATTTTSYIKKRASNLSGHGDAGAELLAAVAASNGRLPTETPASSENKFRWSGLSFGRSSSTNHQRSSSSSYKFEPTVANTELLSQLKQDPSNTHCADCGDENPDWCSLNLGIVLCIGKYYL</sequence>
<reference evidence="8" key="1">
    <citation type="journal article" date="2022" name="IScience">
        <title>Evolution of zygomycete secretomes and the origins of terrestrial fungal ecologies.</title>
        <authorList>
            <person name="Chang Y."/>
            <person name="Wang Y."/>
            <person name="Mondo S."/>
            <person name="Ahrendt S."/>
            <person name="Andreopoulos W."/>
            <person name="Barry K."/>
            <person name="Beard J."/>
            <person name="Benny G.L."/>
            <person name="Blankenship S."/>
            <person name="Bonito G."/>
            <person name="Cuomo C."/>
            <person name="Desiro A."/>
            <person name="Gervers K.A."/>
            <person name="Hundley H."/>
            <person name="Kuo A."/>
            <person name="LaButti K."/>
            <person name="Lang B.F."/>
            <person name="Lipzen A."/>
            <person name="O'Donnell K."/>
            <person name="Pangilinan J."/>
            <person name="Reynolds N."/>
            <person name="Sandor L."/>
            <person name="Smith M.E."/>
            <person name="Tsang A."/>
            <person name="Grigoriev I.V."/>
            <person name="Stajich J.E."/>
            <person name="Spatafora J.W."/>
        </authorList>
    </citation>
    <scope>NUCLEOTIDE SEQUENCE</scope>
    <source>
        <strain evidence="8">RSA 2281</strain>
    </source>
</reference>
<dbReference type="EMBL" id="JAIXMP010000011">
    <property type="protein sequence ID" value="KAI9265189.1"/>
    <property type="molecule type" value="Genomic_DNA"/>
</dbReference>
<dbReference type="Proteomes" id="UP001209540">
    <property type="component" value="Unassembled WGS sequence"/>
</dbReference>
<evidence type="ECO:0000256" key="1">
    <source>
        <dbReference type="ARBA" id="ARBA00022723"/>
    </source>
</evidence>
<dbReference type="Pfam" id="PF01412">
    <property type="entry name" value="ArfGap"/>
    <property type="match status" value="1"/>
</dbReference>
<dbReference type="Pfam" id="PF16746">
    <property type="entry name" value="BAR_3"/>
    <property type="match status" value="1"/>
</dbReference>
<name>A0AAD5KC32_9FUNG</name>
<dbReference type="GO" id="GO:0008270">
    <property type="term" value="F:zinc ion binding"/>
    <property type="evidence" value="ECO:0007669"/>
    <property type="project" value="UniProtKB-KW"/>
</dbReference>
<evidence type="ECO:0008006" key="10">
    <source>
        <dbReference type="Google" id="ProtNLM"/>
    </source>
</evidence>
<gene>
    <name evidence="8" type="ORF">BDA99DRAFT_508001</name>
</gene>
<dbReference type="InterPro" id="IPR004148">
    <property type="entry name" value="BAR_dom"/>
</dbReference>
<dbReference type="SUPFAM" id="SSF103657">
    <property type="entry name" value="BAR/IMD domain-like"/>
    <property type="match status" value="1"/>
</dbReference>
<proteinExistence type="predicted"/>
<feature type="domain" description="Arf-GAP" evidence="7">
    <location>
        <begin position="592"/>
        <end position="628"/>
    </location>
</feature>
<evidence type="ECO:0000256" key="3">
    <source>
        <dbReference type="ARBA" id="ARBA00022833"/>
    </source>
</evidence>
<dbReference type="PANTHER" id="PTHR23180">
    <property type="entry name" value="CENTAURIN/ARF"/>
    <property type="match status" value="1"/>
</dbReference>
<evidence type="ECO:0000313" key="9">
    <source>
        <dbReference type="Proteomes" id="UP001209540"/>
    </source>
</evidence>
<dbReference type="Pfam" id="PF00169">
    <property type="entry name" value="PH"/>
    <property type="match status" value="1"/>
</dbReference>
<accession>A0AAD5KC32</accession>
<evidence type="ECO:0000256" key="5">
    <source>
        <dbReference type="SAM" id="MobiDB-lite"/>
    </source>
</evidence>
<dbReference type="SMART" id="SM00233">
    <property type="entry name" value="PH"/>
    <property type="match status" value="1"/>
</dbReference>
<dbReference type="PROSITE" id="PS50003">
    <property type="entry name" value="PH_DOMAIN"/>
    <property type="match status" value="1"/>
</dbReference>
<protein>
    <recommendedName>
        <fullName evidence="10">PH domain-containing protein</fullName>
    </recommendedName>
</protein>
<dbReference type="InterPro" id="IPR037278">
    <property type="entry name" value="ARFGAP/RecO"/>
</dbReference>